<organism evidence="1 2">
    <name type="scientific">Hornefia porci</name>
    <dbReference type="NCBI Taxonomy" id="2652292"/>
    <lineage>
        <taxon>Bacteria</taxon>
        <taxon>Bacillati</taxon>
        <taxon>Bacillota</taxon>
        <taxon>Clostridia</taxon>
        <taxon>Peptostreptococcales</taxon>
        <taxon>Anaerovoracaceae</taxon>
        <taxon>Hornefia</taxon>
    </lineage>
</organism>
<proteinExistence type="predicted"/>
<evidence type="ECO:0000313" key="1">
    <source>
        <dbReference type="EMBL" id="OLR54937.1"/>
    </source>
</evidence>
<protein>
    <submittedName>
        <fullName evidence="1">Uncharacterized protein</fullName>
    </submittedName>
</protein>
<evidence type="ECO:0000313" key="2">
    <source>
        <dbReference type="Proteomes" id="UP000187404"/>
    </source>
</evidence>
<sequence>MDGFYINFYFKNIEYDDGFYGGVFSSPDSDVYCEFLYDRETKAFIDIWNNSKPIDEIMSIPIWWLDKKLEENGELRKNESKISV</sequence>
<dbReference type="RefSeq" id="WP_075711955.1">
    <property type="nucleotide sequence ID" value="NZ_MJIE01000001.1"/>
</dbReference>
<accession>A0A1Q9JFL6</accession>
<dbReference type="OrthoDB" id="9895243at2"/>
<gene>
    <name evidence="1" type="ORF">BHK98_01885</name>
</gene>
<comment type="caution">
    <text evidence="1">The sequence shown here is derived from an EMBL/GenBank/DDBJ whole genome shotgun (WGS) entry which is preliminary data.</text>
</comment>
<dbReference type="EMBL" id="MJIE01000001">
    <property type="protein sequence ID" value="OLR54937.1"/>
    <property type="molecule type" value="Genomic_DNA"/>
</dbReference>
<reference evidence="1 2" key="1">
    <citation type="journal article" date="2016" name="Appl. Environ. Microbiol.">
        <title>Function and Phylogeny of Bacterial Butyryl Coenzyme A:Acetate Transferases and Their Diversity in the Proximal Colon of Swine.</title>
        <authorList>
            <person name="Trachsel J."/>
            <person name="Bayles D.O."/>
            <person name="Looft T."/>
            <person name="Levine U.Y."/>
            <person name="Allen H.K."/>
        </authorList>
    </citation>
    <scope>NUCLEOTIDE SEQUENCE [LARGE SCALE GENOMIC DNA]</scope>
    <source>
        <strain evidence="1 2">68-3-10</strain>
    </source>
</reference>
<dbReference type="AlphaFoldDB" id="A0A1Q9JFL6"/>
<dbReference type="Proteomes" id="UP000187404">
    <property type="component" value="Unassembled WGS sequence"/>
</dbReference>
<name>A0A1Q9JFL6_9FIRM</name>
<keyword evidence="2" id="KW-1185">Reference proteome</keyword>